<dbReference type="Proteomes" id="UP000484842">
    <property type="component" value="Unassembled WGS sequence"/>
</dbReference>
<name>A0A7X1TQA7_9DEIO</name>
<proteinExistence type="predicted"/>
<evidence type="ECO:0000313" key="1">
    <source>
        <dbReference type="EMBL" id="MPY65470.1"/>
    </source>
</evidence>
<dbReference type="CDD" id="cd06462">
    <property type="entry name" value="Peptidase_S24_S26"/>
    <property type="match status" value="1"/>
</dbReference>
<sequence>MEAPFAKGRDLAAFKVCGGSMAGGRRPTYDGDVVIVHRELGGGISQPVGARLEDDGFVVKRLRPNGILDPGLSLIPAERVAQVLGRVVRVV</sequence>
<dbReference type="EMBL" id="WBSL01000001">
    <property type="protein sequence ID" value="MPY65470.1"/>
    <property type="molecule type" value="Genomic_DNA"/>
</dbReference>
<reference evidence="1 2" key="1">
    <citation type="submission" date="2019-10" db="EMBL/GenBank/DDBJ databases">
        <title>Deinococcus sp. isolated from soil.</title>
        <authorList>
            <person name="Li Y."/>
            <person name="Wang J."/>
        </authorList>
    </citation>
    <scope>NUCLEOTIDE SEQUENCE [LARGE SCALE GENOMIC DNA]</scope>
    <source>
        <strain evidence="1 2">SDU3-2</strain>
    </source>
</reference>
<dbReference type="AlphaFoldDB" id="A0A7X1TQA7"/>
<evidence type="ECO:0000313" key="2">
    <source>
        <dbReference type="Proteomes" id="UP000484842"/>
    </source>
</evidence>
<dbReference type="RefSeq" id="WP_152868495.1">
    <property type="nucleotide sequence ID" value="NZ_WBSL01000001.1"/>
</dbReference>
<comment type="caution">
    <text evidence="1">The sequence shown here is derived from an EMBL/GenBank/DDBJ whole genome shotgun (WGS) entry which is preliminary data.</text>
</comment>
<evidence type="ECO:0008006" key="3">
    <source>
        <dbReference type="Google" id="ProtNLM"/>
    </source>
</evidence>
<protein>
    <recommendedName>
        <fullName evidence="3">Peptidase S24/S26A/S26B/S26C domain-containing protein</fullName>
    </recommendedName>
</protein>
<dbReference type="SUPFAM" id="SSF51306">
    <property type="entry name" value="LexA/Signal peptidase"/>
    <property type="match status" value="1"/>
</dbReference>
<organism evidence="1 2">
    <name type="scientific">Deinococcus terrestris</name>
    <dbReference type="NCBI Taxonomy" id="2651870"/>
    <lineage>
        <taxon>Bacteria</taxon>
        <taxon>Thermotogati</taxon>
        <taxon>Deinococcota</taxon>
        <taxon>Deinococci</taxon>
        <taxon>Deinococcales</taxon>
        <taxon>Deinococcaceae</taxon>
        <taxon>Deinococcus</taxon>
    </lineage>
</organism>
<keyword evidence="2" id="KW-1185">Reference proteome</keyword>
<gene>
    <name evidence="1" type="ORF">F8S09_02025</name>
</gene>
<dbReference type="Gene3D" id="2.10.109.10">
    <property type="entry name" value="Umud Fragment, subunit A"/>
    <property type="match status" value="1"/>
</dbReference>
<accession>A0A7X1TQA7</accession>
<dbReference type="InterPro" id="IPR036286">
    <property type="entry name" value="LexA/Signal_pep-like_sf"/>
</dbReference>